<dbReference type="EMBL" id="JAMZIH010000002">
    <property type="protein sequence ID" value="KAJ1680405.1"/>
    <property type="molecule type" value="Genomic_DNA"/>
</dbReference>
<name>A0ACC1HUX8_9FUNG</name>
<evidence type="ECO:0000313" key="2">
    <source>
        <dbReference type="Proteomes" id="UP001145114"/>
    </source>
</evidence>
<accession>A0ACC1HUX8</accession>
<gene>
    <name evidence="1" type="ORF">EV182_000060</name>
</gene>
<proteinExistence type="predicted"/>
<dbReference type="Proteomes" id="UP001145114">
    <property type="component" value="Unassembled WGS sequence"/>
</dbReference>
<keyword evidence="2" id="KW-1185">Reference proteome</keyword>
<organism evidence="1 2">
    <name type="scientific">Spiromyces aspiralis</name>
    <dbReference type="NCBI Taxonomy" id="68401"/>
    <lineage>
        <taxon>Eukaryota</taxon>
        <taxon>Fungi</taxon>
        <taxon>Fungi incertae sedis</taxon>
        <taxon>Zoopagomycota</taxon>
        <taxon>Kickxellomycotina</taxon>
        <taxon>Kickxellomycetes</taxon>
        <taxon>Kickxellales</taxon>
        <taxon>Kickxellaceae</taxon>
        <taxon>Spiromyces</taxon>
    </lineage>
</organism>
<comment type="caution">
    <text evidence="1">The sequence shown here is derived from an EMBL/GenBank/DDBJ whole genome shotgun (WGS) entry which is preliminary data.</text>
</comment>
<sequence length="228" mass="24431">MHLKSLLLVPLASLSLLTPSAQAAPTSDNTFGLTCDKFNKAVTDAGYQAPSSDKCDHFLNNLSDGNISSAEEAAMFLAEILWESDGLTAVKEIACENTGCPGQYGSSSDASGKSYYGRGYIQLTWSSNYQMCSQKLYGDDRLVQNPDQVADDDNIAWKVSFCYWAERVHSAPGVQDGEFGAATKAINGALECGSGSAVDKAKKRFEIYQKVLAVFDPSSTPNPAGCYS</sequence>
<evidence type="ECO:0000313" key="1">
    <source>
        <dbReference type="EMBL" id="KAJ1680405.1"/>
    </source>
</evidence>
<protein>
    <submittedName>
        <fullName evidence="1">Uncharacterized protein</fullName>
    </submittedName>
</protein>
<reference evidence="1" key="1">
    <citation type="submission" date="2022-06" db="EMBL/GenBank/DDBJ databases">
        <title>Phylogenomic reconstructions and comparative analyses of Kickxellomycotina fungi.</title>
        <authorList>
            <person name="Reynolds N.K."/>
            <person name="Stajich J.E."/>
            <person name="Barry K."/>
            <person name="Grigoriev I.V."/>
            <person name="Crous P."/>
            <person name="Smith M.E."/>
        </authorList>
    </citation>
    <scope>NUCLEOTIDE SEQUENCE</scope>
    <source>
        <strain evidence="1">RSA 2271</strain>
    </source>
</reference>